<dbReference type="EMBL" id="CALNXK010000124">
    <property type="protein sequence ID" value="CAH3162765.1"/>
    <property type="molecule type" value="Genomic_DNA"/>
</dbReference>
<evidence type="ECO:0000259" key="7">
    <source>
        <dbReference type="PROSITE" id="PS50957"/>
    </source>
</evidence>
<feature type="domain" description="Josephin" evidence="7">
    <location>
        <begin position="44"/>
        <end position="221"/>
    </location>
</feature>
<dbReference type="PANTHER" id="PTHR13291">
    <property type="entry name" value="JOSEPHIN 1, 2"/>
    <property type="match status" value="1"/>
</dbReference>
<keyword evidence="4" id="KW-0833">Ubl conjugation pathway</keyword>
<keyword evidence="9" id="KW-1185">Reference proteome</keyword>
<keyword evidence="5 6" id="KW-0378">Hydrolase</keyword>
<dbReference type="PANTHER" id="PTHR13291:SF0">
    <property type="entry name" value="JOSEPHIN-LIKE PROTEIN"/>
    <property type="match status" value="1"/>
</dbReference>
<protein>
    <recommendedName>
        <fullName evidence="2">ubiquitinyl hydrolase 1</fullName>
        <ecNumber evidence="2">3.4.19.12</ecNumber>
    </recommendedName>
</protein>
<dbReference type="SMART" id="SM01246">
    <property type="entry name" value="Josephin"/>
    <property type="match status" value="1"/>
</dbReference>
<dbReference type="Gene3D" id="3.90.70.40">
    <property type="match status" value="1"/>
</dbReference>
<evidence type="ECO:0000313" key="9">
    <source>
        <dbReference type="Proteomes" id="UP001159405"/>
    </source>
</evidence>
<dbReference type="InterPro" id="IPR006155">
    <property type="entry name" value="Josephin"/>
</dbReference>
<feature type="active site" evidence="6">
    <location>
        <position position="57"/>
    </location>
</feature>
<dbReference type="EC" id="3.4.19.12" evidence="2"/>
<reference evidence="8 9" key="1">
    <citation type="submission" date="2022-05" db="EMBL/GenBank/DDBJ databases">
        <authorList>
            <consortium name="Genoscope - CEA"/>
            <person name="William W."/>
        </authorList>
    </citation>
    <scope>NUCLEOTIDE SEQUENCE [LARGE SCALE GENOMIC DNA]</scope>
</reference>
<evidence type="ECO:0000256" key="3">
    <source>
        <dbReference type="ARBA" id="ARBA00022670"/>
    </source>
</evidence>
<keyword evidence="3" id="KW-0645">Protease</keyword>
<organism evidence="8 9">
    <name type="scientific">Porites lobata</name>
    <dbReference type="NCBI Taxonomy" id="104759"/>
    <lineage>
        <taxon>Eukaryota</taxon>
        <taxon>Metazoa</taxon>
        <taxon>Cnidaria</taxon>
        <taxon>Anthozoa</taxon>
        <taxon>Hexacorallia</taxon>
        <taxon>Scleractinia</taxon>
        <taxon>Fungiina</taxon>
        <taxon>Poritidae</taxon>
        <taxon>Porites</taxon>
    </lineage>
</organism>
<evidence type="ECO:0000256" key="4">
    <source>
        <dbReference type="ARBA" id="ARBA00022786"/>
    </source>
</evidence>
<comment type="caution">
    <text evidence="8">The sequence shown here is derived from an EMBL/GenBank/DDBJ whole genome shotgun (WGS) entry which is preliminary data.</text>
</comment>
<evidence type="ECO:0000256" key="1">
    <source>
        <dbReference type="ARBA" id="ARBA00000707"/>
    </source>
</evidence>
<dbReference type="Pfam" id="PF02099">
    <property type="entry name" value="Josephin"/>
    <property type="match status" value="1"/>
</dbReference>
<evidence type="ECO:0000256" key="2">
    <source>
        <dbReference type="ARBA" id="ARBA00012759"/>
    </source>
</evidence>
<dbReference type="PROSITE" id="PS50957">
    <property type="entry name" value="JOSEPHIN"/>
    <property type="match status" value="1"/>
</dbReference>
<sequence>MFLKIENYGKLSSETAQARGRRQRRCIKEVGHSCKMIDILCKLKMEIYHERQRLMLCAVHSLNNLFQDRNAYSKEDLDAISYQLSPDSFVNPHKNMLGLGNYDVNVMMVALQQKNYEVLWFDRRLSLETLELQHIFGFVVNKPSNVNIIGVEVPVKRPHWFAVRKINESYYNLDSKLSSPECVGNEEKLLTFLMELLSLPAVQLLVIVEKIVAENNLWKKQ</sequence>
<gene>
    <name evidence="8" type="ORF">PLOB_00005449</name>
</gene>
<name>A0ABN8QHA0_9CNID</name>
<evidence type="ECO:0000256" key="5">
    <source>
        <dbReference type="ARBA" id="ARBA00022801"/>
    </source>
</evidence>
<evidence type="ECO:0000256" key="6">
    <source>
        <dbReference type="PROSITE-ProRule" id="PRU00331"/>
    </source>
</evidence>
<evidence type="ECO:0000313" key="8">
    <source>
        <dbReference type="EMBL" id="CAH3162765.1"/>
    </source>
</evidence>
<comment type="catalytic activity">
    <reaction evidence="1">
        <text>Thiol-dependent hydrolysis of ester, thioester, amide, peptide and isopeptide bonds formed by the C-terminal Gly of ubiquitin (a 76-residue protein attached to proteins as an intracellular targeting signal).</text>
        <dbReference type="EC" id="3.4.19.12"/>
    </reaction>
</comment>
<dbReference type="Proteomes" id="UP001159405">
    <property type="component" value="Unassembled WGS sequence"/>
</dbReference>
<accession>A0ABN8QHA0</accession>
<proteinExistence type="predicted"/>
<feature type="active site" evidence="6">
    <location>
        <position position="159"/>
    </location>
</feature>
<dbReference type="InterPro" id="IPR040053">
    <property type="entry name" value="JOSD1/2"/>
</dbReference>
<feature type="active site" evidence="6">
    <location>
        <position position="174"/>
    </location>
</feature>